<dbReference type="AlphaFoldDB" id="A0A8H7AV62"/>
<proteinExistence type="predicted"/>
<feature type="compositionally biased region" description="Pro residues" evidence="1">
    <location>
        <begin position="42"/>
        <end position="51"/>
    </location>
</feature>
<dbReference type="Proteomes" id="UP000606974">
    <property type="component" value="Unassembled WGS sequence"/>
</dbReference>
<evidence type="ECO:0008006" key="5">
    <source>
        <dbReference type="Google" id="ProtNLM"/>
    </source>
</evidence>
<accession>A0A8H7AV62</accession>
<feature type="region of interest" description="Disordered" evidence="1">
    <location>
        <begin position="1"/>
        <end position="54"/>
    </location>
</feature>
<evidence type="ECO:0000313" key="4">
    <source>
        <dbReference type="Proteomes" id="UP000606974"/>
    </source>
</evidence>
<reference evidence="3" key="1">
    <citation type="submission" date="2020-02" db="EMBL/GenBank/DDBJ databases">
        <authorList>
            <person name="Palmer J.M."/>
        </authorList>
    </citation>
    <scope>NUCLEOTIDE SEQUENCE</scope>
    <source>
        <strain evidence="3">EPUS1.4</strain>
        <tissue evidence="3">Thallus</tissue>
    </source>
</reference>
<evidence type="ECO:0000313" key="3">
    <source>
        <dbReference type="EMBL" id="KAF7511715.1"/>
    </source>
</evidence>
<comment type="caution">
    <text evidence="3">The sequence shown here is derived from an EMBL/GenBank/DDBJ whole genome shotgun (WGS) entry which is preliminary data.</text>
</comment>
<keyword evidence="2" id="KW-1133">Transmembrane helix</keyword>
<organism evidence="3 4">
    <name type="scientific">Endocarpon pusillum</name>
    <dbReference type="NCBI Taxonomy" id="364733"/>
    <lineage>
        <taxon>Eukaryota</taxon>
        <taxon>Fungi</taxon>
        <taxon>Dikarya</taxon>
        <taxon>Ascomycota</taxon>
        <taxon>Pezizomycotina</taxon>
        <taxon>Eurotiomycetes</taxon>
        <taxon>Chaetothyriomycetidae</taxon>
        <taxon>Verrucariales</taxon>
        <taxon>Verrucariaceae</taxon>
        <taxon>Endocarpon</taxon>
    </lineage>
</organism>
<sequence>MLAADPPIVANTVTPTCTPSTLAATDPTPAQADPAYADTTTPSPPPSPPGSPQTGYALRIASIKQLLGLSLQLATFIAFMAMLWLFICRVRALAQRDGSGTGMGKWKWKWKCGQRLGSRRSNPCCWGSGWRARAYASRSGACTAWWSSRLGLMDTRFGMSGCCMCSMRCPMWAAIAAMGWWHPVRPVKGGDFAGVEEGGEEGGGGMLTVGLGDGQVRYGYCYGRVLMLGG</sequence>
<name>A0A8H7AV62_9EURO</name>
<feature type="compositionally biased region" description="Polar residues" evidence="1">
    <location>
        <begin position="11"/>
        <end position="22"/>
    </location>
</feature>
<dbReference type="EMBL" id="JAACFV010000018">
    <property type="protein sequence ID" value="KAF7511715.1"/>
    <property type="molecule type" value="Genomic_DNA"/>
</dbReference>
<feature type="transmembrane region" description="Helical" evidence="2">
    <location>
        <begin position="66"/>
        <end position="87"/>
    </location>
</feature>
<gene>
    <name evidence="3" type="ORF">GJ744_003878</name>
</gene>
<keyword evidence="2" id="KW-0812">Transmembrane</keyword>
<feature type="compositionally biased region" description="Low complexity" evidence="1">
    <location>
        <begin position="23"/>
        <end position="41"/>
    </location>
</feature>
<protein>
    <recommendedName>
        <fullName evidence="5">Copper transporter</fullName>
    </recommendedName>
</protein>
<evidence type="ECO:0000256" key="1">
    <source>
        <dbReference type="SAM" id="MobiDB-lite"/>
    </source>
</evidence>
<keyword evidence="4" id="KW-1185">Reference proteome</keyword>
<keyword evidence="2" id="KW-0472">Membrane</keyword>
<evidence type="ECO:0000256" key="2">
    <source>
        <dbReference type="SAM" id="Phobius"/>
    </source>
</evidence>